<feature type="domain" description="Glutamyl-tRNA reductase N-terminal" evidence="2">
    <location>
        <begin position="6"/>
        <end position="59"/>
    </location>
</feature>
<dbReference type="Pfam" id="PF05201">
    <property type="entry name" value="GlutR_N"/>
    <property type="match status" value="1"/>
</dbReference>
<organism evidence="3 4">
    <name type="scientific">Clavibacter michiganensis subsp. michiganensis</name>
    <dbReference type="NCBI Taxonomy" id="33013"/>
    <lineage>
        <taxon>Bacteria</taxon>
        <taxon>Bacillati</taxon>
        <taxon>Actinomycetota</taxon>
        <taxon>Actinomycetes</taxon>
        <taxon>Micrococcales</taxon>
        <taxon>Microbacteriaceae</taxon>
        <taxon>Clavibacter</taxon>
    </lineage>
</organism>
<name>A0A251XFD3_CLAMM</name>
<dbReference type="Gene3D" id="3.30.460.30">
    <property type="entry name" value="Glutamyl-tRNA reductase, N-terminal domain"/>
    <property type="match status" value="1"/>
</dbReference>
<dbReference type="GO" id="GO:0008883">
    <property type="term" value="F:glutamyl-tRNA reductase activity"/>
    <property type="evidence" value="ECO:0007669"/>
    <property type="project" value="InterPro"/>
</dbReference>
<dbReference type="GO" id="GO:0033014">
    <property type="term" value="P:tetrapyrrole biosynthetic process"/>
    <property type="evidence" value="ECO:0007669"/>
    <property type="project" value="InterPro"/>
</dbReference>
<dbReference type="InterPro" id="IPR036343">
    <property type="entry name" value="GluRdtase_N_sf"/>
</dbReference>
<evidence type="ECO:0000256" key="1">
    <source>
        <dbReference type="SAM" id="MobiDB-lite"/>
    </source>
</evidence>
<keyword evidence="4" id="KW-1185">Reference proteome</keyword>
<dbReference type="InterPro" id="IPR015895">
    <property type="entry name" value="4pyrrol_synth_GluRdtase_N"/>
</dbReference>
<dbReference type="EMBL" id="MDHH01000004">
    <property type="protein sequence ID" value="OUE01016.1"/>
    <property type="molecule type" value="Genomic_DNA"/>
</dbReference>
<evidence type="ECO:0000313" key="3">
    <source>
        <dbReference type="EMBL" id="OUE01016.1"/>
    </source>
</evidence>
<comment type="caution">
    <text evidence="3">The sequence shown here is derived from an EMBL/GenBank/DDBJ whole genome shotgun (WGS) entry which is preliminary data.</text>
</comment>
<dbReference type="SUPFAM" id="SSF69742">
    <property type="entry name" value="Glutamyl tRNA-reductase catalytic, N-terminal domain"/>
    <property type="match status" value="1"/>
</dbReference>
<dbReference type="GO" id="GO:0050661">
    <property type="term" value="F:NADP binding"/>
    <property type="evidence" value="ECO:0007669"/>
    <property type="project" value="InterPro"/>
</dbReference>
<sequence>MLICLTASHHNASFEVLEKLSVAAPSVAGALMEQNDFIAGAVVLATCNRFEAYLDVEEPLTAAARWPSRPRSTWSAAPAASPATTSAAAST</sequence>
<proteinExistence type="predicted"/>
<reference evidence="3 4" key="1">
    <citation type="submission" date="2016-08" db="EMBL/GenBank/DDBJ databases">
        <title>Genome sequence of Clavibacter michiganensis subsp. michiganensis strain CASJ007.</title>
        <authorList>
            <person name="Thapa S.P."/>
            <person name="Coaker G."/>
        </authorList>
    </citation>
    <scope>NUCLEOTIDE SEQUENCE [LARGE SCALE GENOMIC DNA]</scope>
    <source>
        <strain evidence="3">CASJ007</strain>
    </source>
</reference>
<protein>
    <submittedName>
        <fullName evidence="3">Glutamyl-tRNA reductase</fullName>
    </submittedName>
</protein>
<evidence type="ECO:0000313" key="4">
    <source>
        <dbReference type="Proteomes" id="UP000195062"/>
    </source>
</evidence>
<gene>
    <name evidence="3" type="ORF">CMMCAS07_16370</name>
</gene>
<dbReference type="Proteomes" id="UP000195062">
    <property type="component" value="Unassembled WGS sequence"/>
</dbReference>
<dbReference type="AlphaFoldDB" id="A0A251XFD3"/>
<accession>A0A251XFD3</accession>
<evidence type="ECO:0000259" key="2">
    <source>
        <dbReference type="Pfam" id="PF05201"/>
    </source>
</evidence>
<feature type="region of interest" description="Disordered" evidence="1">
    <location>
        <begin position="67"/>
        <end position="91"/>
    </location>
</feature>